<feature type="domain" description="Retrovirus-related Pol polyprotein from transposon TNT 1-94-like beta-barrel" evidence="3">
    <location>
        <begin position="239"/>
        <end position="298"/>
    </location>
</feature>
<reference evidence="6 7" key="1">
    <citation type="submission" date="2019-08" db="EMBL/GenBank/DDBJ databases">
        <title>Draft genome sequences of two oriental melons (Cucumis melo L. var makuwa).</title>
        <authorList>
            <person name="Kwon S.-Y."/>
        </authorList>
    </citation>
    <scope>NUCLEOTIDE SEQUENCE [LARGE SCALE GENOMIC DNA]</scope>
    <source>
        <strain evidence="7">cv. Chang Bougi</strain>
        <strain evidence="6">cv. SW 3</strain>
        <tissue evidence="5">Leaf</tissue>
    </source>
</reference>
<dbReference type="AlphaFoldDB" id="A0A5D3DC59"/>
<dbReference type="Pfam" id="PF14223">
    <property type="entry name" value="Retrotran_gag_2"/>
    <property type="match status" value="1"/>
</dbReference>
<evidence type="ECO:0000256" key="1">
    <source>
        <dbReference type="SAM" id="MobiDB-lite"/>
    </source>
</evidence>
<dbReference type="PANTHER" id="PTHR47592">
    <property type="entry name" value="PBF68 PROTEIN"/>
    <property type="match status" value="1"/>
</dbReference>
<dbReference type="EMBL" id="SSTE01001516">
    <property type="protein sequence ID" value="KAA0065374.1"/>
    <property type="molecule type" value="Genomic_DNA"/>
</dbReference>
<dbReference type="Proteomes" id="UP000321393">
    <property type="component" value="Unassembled WGS sequence"/>
</dbReference>
<evidence type="ECO:0000313" key="6">
    <source>
        <dbReference type="Proteomes" id="UP000321393"/>
    </source>
</evidence>
<accession>A0A5D3DC59</accession>
<dbReference type="Proteomes" id="UP000321947">
    <property type="component" value="Unassembled WGS sequence"/>
</dbReference>
<feature type="region of interest" description="Disordered" evidence="1">
    <location>
        <begin position="226"/>
        <end position="249"/>
    </location>
</feature>
<evidence type="ECO:0000259" key="2">
    <source>
        <dbReference type="Pfam" id="PF07727"/>
    </source>
</evidence>
<feature type="compositionally biased region" description="Basic and acidic residues" evidence="1">
    <location>
        <begin position="226"/>
        <end position="236"/>
    </location>
</feature>
<name>A0A5D3DC59_CUCMM</name>
<dbReference type="Pfam" id="PF07727">
    <property type="entry name" value="RVT_2"/>
    <property type="match status" value="1"/>
</dbReference>
<evidence type="ECO:0000313" key="7">
    <source>
        <dbReference type="Proteomes" id="UP000321947"/>
    </source>
</evidence>
<protein>
    <submittedName>
        <fullName evidence="5">Uncharacterized protein</fullName>
    </submittedName>
</protein>
<dbReference type="CDD" id="cd09272">
    <property type="entry name" value="RNase_HI_RT_Ty1"/>
    <property type="match status" value="1"/>
</dbReference>
<evidence type="ECO:0000259" key="3">
    <source>
        <dbReference type="Pfam" id="PF22936"/>
    </source>
</evidence>
<dbReference type="InterPro" id="IPR013103">
    <property type="entry name" value="RVT_2"/>
</dbReference>
<proteinExistence type="predicted"/>
<organism evidence="5 7">
    <name type="scientific">Cucumis melo var. makuwa</name>
    <name type="common">Oriental melon</name>
    <dbReference type="NCBI Taxonomy" id="1194695"/>
    <lineage>
        <taxon>Eukaryota</taxon>
        <taxon>Viridiplantae</taxon>
        <taxon>Streptophyta</taxon>
        <taxon>Embryophyta</taxon>
        <taxon>Tracheophyta</taxon>
        <taxon>Spermatophyta</taxon>
        <taxon>Magnoliopsida</taxon>
        <taxon>eudicotyledons</taxon>
        <taxon>Gunneridae</taxon>
        <taxon>Pentapetalae</taxon>
        <taxon>rosids</taxon>
        <taxon>fabids</taxon>
        <taxon>Cucurbitales</taxon>
        <taxon>Cucurbitaceae</taxon>
        <taxon>Benincaseae</taxon>
        <taxon>Cucumis</taxon>
    </lineage>
</organism>
<evidence type="ECO:0000313" key="4">
    <source>
        <dbReference type="EMBL" id="KAA0065374.1"/>
    </source>
</evidence>
<dbReference type="InterPro" id="IPR054722">
    <property type="entry name" value="PolX-like_BBD"/>
</dbReference>
<feature type="domain" description="Reverse transcriptase Ty1/copia-type" evidence="2">
    <location>
        <begin position="426"/>
        <end position="492"/>
    </location>
</feature>
<dbReference type="Pfam" id="PF22936">
    <property type="entry name" value="Pol_BBD"/>
    <property type="match status" value="1"/>
</dbReference>
<dbReference type="OrthoDB" id="2596766at2759"/>
<sequence>MVGQIQSDLMSSDLNRPFRFEGAHFKRWKQKMLFFLTLKKVATACTTEKLKVSEKDPIEEQLKNLATWTETDFICKNLILNGLTDELYDYYSTMTTGKEVWDALQKKYDTKEARSKKYAVSRYLRYQMTDDKSVETQSHEIQKIAHEIISEGMPLDDQFQVAVIIDKLPQLWKDFKNTLRHKTKEFSLESLITRLKIEEEARKHDKKEEVNAIPRKKPTAVLKSDLEAERKQDETRIQQTKQPTVQKYEDHHTTKMAGIGEVELKFTSGKTLVLKEVLHTPKIRKNLVSRYLLNKAGFTQTIGSDLFTLTKNNVFVGKGYATDGMFKLNMEINKIASSAYMLTSFNIQTQDKEVDSEPRRSKRARTVKDFGEDFGEDFEMYNVEDPKDLTEALSSVDANLWQEAINDEMDSLESNRTWHLVDLPLDMDVKTAFLNGDLEEEIYMEQPEGFIVHGQESKVFKLDKSLYGLKQAPKQWHEKFDNLLMSKGFKNTGDGGNQTEYASIIGSLRYVADCTIPDIAYAVRLLCYNDADWNSLSYDSKATSGYIFNIAGGAVAWKSKKQTILAQSMMESKMIALAAASEEVSWLRSLLSEIPTWERPILAILIHCDSTAAIAKVQNHYYSGKRRQIRRKHSTIR</sequence>
<evidence type="ECO:0000313" key="5">
    <source>
        <dbReference type="EMBL" id="TYK20869.1"/>
    </source>
</evidence>
<comment type="caution">
    <text evidence="5">The sequence shown here is derived from an EMBL/GenBank/DDBJ whole genome shotgun (WGS) entry which is preliminary data.</text>
</comment>
<dbReference type="PANTHER" id="PTHR47592:SF30">
    <property type="entry name" value="CCHC-TYPE DOMAIN-CONTAINING PROTEIN"/>
    <property type="match status" value="1"/>
</dbReference>
<dbReference type="EMBL" id="SSTD01006119">
    <property type="protein sequence ID" value="TYK20869.1"/>
    <property type="molecule type" value="Genomic_DNA"/>
</dbReference>
<gene>
    <name evidence="5" type="ORF">E5676_scaffold682G00340</name>
    <name evidence="4" type="ORF">E6C27_scaffold17G00360</name>
</gene>